<dbReference type="AlphaFoldDB" id="A0AAE3IIT3"/>
<keyword evidence="1" id="KW-0812">Transmembrane</keyword>
<dbReference type="Pfam" id="PF12679">
    <property type="entry name" value="ABC2_membrane_2"/>
    <property type="match status" value="1"/>
</dbReference>
<protein>
    <submittedName>
        <fullName evidence="2">ABC transporter permease</fullName>
    </submittedName>
</protein>
<keyword evidence="1" id="KW-1133">Transmembrane helix</keyword>
<name>A0AAE3IIT3_9FIRM</name>
<evidence type="ECO:0000313" key="3">
    <source>
        <dbReference type="Proteomes" id="UP001208131"/>
    </source>
</evidence>
<feature type="transmembrane region" description="Helical" evidence="1">
    <location>
        <begin position="360"/>
        <end position="381"/>
    </location>
</feature>
<evidence type="ECO:0000313" key="2">
    <source>
        <dbReference type="EMBL" id="MCU6706194.1"/>
    </source>
</evidence>
<keyword evidence="1" id="KW-0472">Membrane</keyword>
<dbReference type="GO" id="GO:0140359">
    <property type="term" value="F:ABC-type transporter activity"/>
    <property type="evidence" value="ECO:0007669"/>
    <property type="project" value="InterPro"/>
</dbReference>
<gene>
    <name evidence="2" type="ORF">OCV57_09695</name>
</gene>
<feature type="transmembrane region" description="Helical" evidence="1">
    <location>
        <begin position="413"/>
        <end position="432"/>
    </location>
</feature>
<keyword evidence="3" id="KW-1185">Reference proteome</keyword>
<dbReference type="GO" id="GO:0005886">
    <property type="term" value="C:plasma membrane"/>
    <property type="evidence" value="ECO:0007669"/>
    <property type="project" value="UniProtKB-SubCell"/>
</dbReference>
<dbReference type="EMBL" id="JAOQJZ010000009">
    <property type="protein sequence ID" value="MCU6706194.1"/>
    <property type="molecule type" value="Genomic_DNA"/>
</dbReference>
<proteinExistence type="predicted"/>
<feature type="transmembrane region" description="Helical" evidence="1">
    <location>
        <begin position="21"/>
        <end position="42"/>
    </location>
</feature>
<sequence>MARFFRLVKNEYIKVFKKLSTKIMIVLIIICALGLSGIALFAKHNMESNNYSSYDATGDYQQTIDWLKNTNGDPNEIAMWQYLIDNDIDSDDWRYDVLSAVFANGTGDMSGIKKYLDDNDWRGFCQYRLDNDILTEGEKWEYQYRLDKDISFDKSNEKKNDLIMTVANAKNTIATMGDAKSDGQNSRAKLEDNIKLALYQLDNDKLDNTANQMTLFETNEPEQITFWTVFLTSTSLVTVVALLAIVIAGGIVSSEFSQGTVKFLLINPVKRWKILMSKYFTVITVGYIMLCILFVVMIPITGLMLGFDGFSTPYIYVSGGEVKEMPTLLYAAEQYLMKSVEMVVMSTLAFAISSLVRSTALAIGVSVFTMCIGSTVTQLLGQLGQDWARFLVFANTDLASISKGYSIFAQHSVTFAVGVLIAHMVVFLLTAWDGFTKRSV</sequence>
<organism evidence="2 3">
    <name type="scientific">Hominimerdicola aceti</name>
    <dbReference type="NCBI Taxonomy" id="2981726"/>
    <lineage>
        <taxon>Bacteria</taxon>
        <taxon>Bacillati</taxon>
        <taxon>Bacillota</taxon>
        <taxon>Clostridia</taxon>
        <taxon>Eubacteriales</taxon>
        <taxon>Oscillospiraceae</taxon>
        <taxon>Hominimerdicola</taxon>
    </lineage>
</organism>
<dbReference type="RefSeq" id="WP_267301355.1">
    <property type="nucleotide sequence ID" value="NZ_JAOQJZ010000009.1"/>
</dbReference>
<dbReference type="PANTHER" id="PTHR37305">
    <property type="entry name" value="INTEGRAL MEMBRANE PROTEIN-RELATED"/>
    <property type="match status" value="1"/>
</dbReference>
<feature type="transmembrane region" description="Helical" evidence="1">
    <location>
        <begin position="335"/>
        <end position="353"/>
    </location>
</feature>
<comment type="caution">
    <text evidence="2">The sequence shown here is derived from an EMBL/GenBank/DDBJ whole genome shotgun (WGS) entry which is preliminary data.</text>
</comment>
<accession>A0AAE3IIT3</accession>
<reference evidence="2 3" key="1">
    <citation type="journal article" date="2021" name="ISME Commun">
        <title>Automated analysis of genomic sequences facilitates high-throughput and comprehensive description of bacteria.</title>
        <authorList>
            <person name="Hitch T.C.A."/>
        </authorList>
    </citation>
    <scope>NUCLEOTIDE SEQUENCE [LARGE SCALE GENOMIC DNA]</scope>
    <source>
        <strain evidence="2 3">Sanger_31</strain>
    </source>
</reference>
<evidence type="ECO:0000256" key="1">
    <source>
        <dbReference type="SAM" id="Phobius"/>
    </source>
</evidence>
<dbReference type="Proteomes" id="UP001208131">
    <property type="component" value="Unassembled WGS sequence"/>
</dbReference>
<dbReference type="PANTHER" id="PTHR37305:SF1">
    <property type="entry name" value="MEMBRANE PROTEIN"/>
    <property type="match status" value="1"/>
</dbReference>
<feature type="transmembrane region" description="Helical" evidence="1">
    <location>
        <begin position="224"/>
        <end position="252"/>
    </location>
</feature>
<feature type="transmembrane region" description="Helical" evidence="1">
    <location>
        <begin position="279"/>
        <end position="307"/>
    </location>
</feature>